<feature type="region of interest" description="Disordered" evidence="1">
    <location>
        <begin position="1"/>
        <end position="24"/>
    </location>
</feature>
<accession>A0A0F9ML98</accession>
<feature type="non-terminal residue" evidence="2">
    <location>
        <position position="24"/>
    </location>
</feature>
<reference evidence="2" key="1">
    <citation type="journal article" date="2015" name="Nature">
        <title>Complex archaea that bridge the gap between prokaryotes and eukaryotes.</title>
        <authorList>
            <person name="Spang A."/>
            <person name="Saw J.H."/>
            <person name="Jorgensen S.L."/>
            <person name="Zaremba-Niedzwiedzka K."/>
            <person name="Martijn J."/>
            <person name="Lind A.E."/>
            <person name="van Eijk R."/>
            <person name="Schleper C."/>
            <person name="Guy L."/>
            <person name="Ettema T.J."/>
        </authorList>
    </citation>
    <scope>NUCLEOTIDE SEQUENCE</scope>
</reference>
<evidence type="ECO:0000256" key="1">
    <source>
        <dbReference type="SAM" id="MobiDB-lite"/>
    </source>
</evidence>
<dbReference type="AlphaFoldDB" id="A0A0F9ML98"/>
<feature type="compositionally biased region" description="Basic residues" evidence="1">
    <location>
        <begin position="1"/>
        <end position="12"/>
    </location>
</feature>
<evidence type="ECO:0000313" key="2">
    <source>
        <dbReference type="EMBL" id="KKN06449.1"/>
    </source>
</evidence>
<protein>
    <submittedName>
        <fullName evidence="2">Uncharacterized protein</fullName>
    </submittedName>
</protein>
<name>A0A0F9ML98_9ZZZZ</name>
<proteinExistence type="predicted"/>
<comment type="caution">
    <text evidence="2">The sequence shown here is derived from an EMBL/GenBank/DDBJ whole genome shotgun (WGS) entry which is preliminary data.</text>
</comment>
<sequence>MGSISKHGRRWRLTISHGRGNRTR</sequence>
<dbReference type="EMBL" id="LAZR01004689">
    <property type="protein sequence ID" value="KKN06449.1"/>
    <property type="molecule type" value="Genomic_DNA"/>
</dbReference>
<organism evidence="2">
    <name type="scientific">marine sediment metagenome</name>
    <dbReference type="NCBI Taxonomy" id="412755"/>
    <lineage>
        <taxon>unclassified sequences</taxon>
        <taxon>metagenomes</taxon>
        <taxon>ecological metagenomes</taxon>
    </lineage>
</organism>
<gene>
    <name evidence="2" type="ORF">LCGC14_1077050</name>
</gene>